<evidence type="ECO:0000313" key="2">
    <source>
        <dbReference type="Proteomes" id="UP000182690"/>
    </source>
</evidence>
<sequence length="133" mass="15558">MSPWARQSQGRNAHRAFYADYITSAKWYSRRARWALEESTRIAPALILCRGRCGNAWNVDRDDLHHCVYDRLGDEAHEDLWPMCRSCHTRLHELLDSSRSWRKLPKRQANRQALAILAGRNEPPSPRSLTVYL</sequence>
<dbReference type="EMBL" id="FNKB01000001">
    <property type="protein sequence ID" value="SDQ15196.1"/>
    <property type="molecule type" value="Genomic_DNA"/>
</dbReference>
<name>A0A1H0YJZ0_9MICO</name>
<organism evidence="1 2">
    <name type="scientific">Leucobacter chromiiresistens</name>
    <dbReference type="NCBI Taxonomy" id="1079994"/>
    <lineage>
        <taxon>Bacteria</taxon>
        <taxon>Bacillati</taxon>
        <taxon>Actinomycetota</taxon>
        <taxon>Actinomycetes</taxon>
        <taxon>Micrococcales</taxon>
        <taxon>Microbacteriaceae</taxon>
        <taxon>Leucobacter</taxon>
    </lineage>
</organism>
<proteinExistence type="predicted"/>
<gene>
    <name evidence="1" type="ORF">SAMN04488565_0924</name>
</gene>
<accession>A0A1H0YJZ0</accession>
<evidence type="ECO:0008006" key="3">
    <source>
        <dbReference type="Google" id="ProtNLM"/>
    </source>
</evidence>
<protein>
    <recommendedName>
        <fullName evidence="3">HNH endonuclease</fullName>
    </recommendedName>
</protein>
<dbReference type="AlphaFoldDB" id="A0A1H0YJZ0"/>
<evidence type="ECO:0000313" key="1">
    <source>
        <dbReference type="EMBL" id="SDQ15196.1"/>
    </source>
</evidence>
<dbReference type="Proteomes" id="UP000182690">
    <property type="component" value="Unassembled WGS sequence"/>
</dbReference>
<dbReference type="STRING" id="1079994.SAMN04488565_0924"/>
<reference evidence="1 2" key="1">
    <citation type="submission" date="2016-10" db="EMBL/GenBank/DDBJ databases">
        <authorList>
            <person name="de Groot N.N."/>
        </authorList>
    </citation>
    <scope>NUCLEOTIDE SEQUENCE [LARGE SCALE GENOMIC DNA]</scope>
    <source>
        <strain evidence="1 2">DSM 22788</strain>
    </source>
</reference>